<dbReference type="CDD" id="cd00878">
    <property type="entry name" value="Arf_Arl"/>
    <property type="match status" value="1"/>
</dbReference>
<evidence type="ECO:0000256" key="3">
    <source>
        <dbReference type="ARBA" id="ARBA00023134"/>
    </source>
</evidence>
<organism evidence="7 8">
    <name type="scientific">Mizuhopecten yessoensis</name>
    <name type="common">Japanese scallop</name>
    <name type="synonym">Patinopecten yessoensis</name>
    <dbReference type="NCBI Taxonomy" id="6573"/>
    <lineage>
        <taxon>Eukaryota</taxon>
        <taxon>Metazoa</taxon>
        <taxon>Spiralia</taxon>
        <taxon>Lophotrochozoa</taxon>
        <taxon>Mollusca</taxon>
        <taxon>Bivalvia</taxon>
        <taxon>Autobranchia</taxon>
        <taxon>Pteriomorphia</taxon>
        <taxon>Pectinida</taxon>
        <taxon>Pectinoidea</taxon>
        <taxon>Pectinidae</taxon>
        <taxon>Mizuhopecten</taxon>
    </lineage>
</organism>
<dbReference type="PROSITE" id="PS51419">
    <property type="entry name" value="RAB"/>
    <property type="match status" value="1"/>
</dbReference>
<proteinExistence type="inferred from homology"/>
<dbReference type="InterPro" id="IPR005225">
    <property type="entry name" value="Small_GTP-bd"/>
</dbReference>
<accession>A0A210R315</accession>
<keyword evidence="8" id="KW-1185">Reference proteome</keyword>
<dbReference type="Pfam" id="PF00025">
    <property type="entry name" value="Arf"/>
    <property type="match status" value="1"/>
</dbReference>
<dbReference type="EMBL" id="NEDP02000680">
    <property type="protein sequence ID" value="OWF55418.1"/>
    <property type="molecule type" value="Genomic_DNA"/>
</dbReference>
<dbReference type="OrthoDB" id="2011769at2759"/>
<dbReference type="Proteomes" id="UP000242188">
    <property type="component" value="Unassembled WGS sequence"/>
</dbReference>
<feature type="binding site" evidence="4">
    <location>
        <begin position="27"/>
        <end position="34"/>
    </location>
    <ligand>
        <name>GTP</name>
        <dbReference type="ChEBI" id="CHEBI:37565"/>
    </ligand>
</feature>
<evidence type="ECO:0000256" key="4">
    <source>
        <dbReference type="PIRSR" id="PIRSR606689-1"/>
    </source>
</evidence>
<evidence type="ECO:0000256" key="5">
    <source>
        <dbReference type="PIRSR" id="PIRSR606689-2"/>
    </source>
</evidence>
<keyword evidence="2 4" id="KW-0547">Nucleotide-binding</keyword>
<reference evidence="7 8" key="1">
    <citation type="journal article" date="2017" name="Nat. Ecol. Evol.">
        <title>Scallop genome provides insights into evolution of bilaterian karyotype and development.</title>
        <authorList>
            <person name="Wang S."/>
            <person name="Zhang J."/>
            <person name="Jiao W."/>
            <person name="Li J."/>
            <person name="Xun X."/>
            <person name="Sun Y."/>
            <person name="Guo X."/>
            <person name="Huan P."/>
            <person name="Dong B."/>
            <person name="Zhang L."/>
            <person name="Hu X."/>
            <person name="Sun X."/>
            <person name="Wang J."/>
            <person name="Zhao C."/>
            <person name="Wang Y."/>
            <person name="Wang D."/>
            <person name="Huang X."/>
            <person name="Wang R."/>
            <person name="Lv J."/>
            <person name="Li Y."/>
            <person name="Zhang Z."/>
            <person name="Liu B."/>
            <person name="Lu W."/>
            <person name="Hui Y."/>
            <person name="Liang J."/>
            <person name="Zhou Z."/>
            <person name="Hou R."/>
            <person name="Li X."/>
            <person name="Liu Y."/>
            <person name="Li H."/>
            <person name="Ning X."/>
            <person name="Lin Y."/>
            <person name="Zhao L."/>
            <person name="Xing Q."/>
            <person name="Dou J."/>
            <person name="Li Y."/>
            <person name="Mao J."/>
            <person name="Guo H."/>
            <person name="Dou H."/>
            <person name="Li T."/>
            <person name="Mu C."/>
            <person name="Jiang W."/>
            <person name="Fu Q."/>
            <person name="Fu X."/>
            <person name="Miao Y."/>
            <person name="Liu J."/>
            <person name="Yu Q."/>
            <person name="Li R."/>
            <person name="Liao H."/>
            <person name="Li X."/>
            <person name="Kong Y."/>
            <person name="Jiang Z."/>
            <person name="Chourrout D."/>
            <person name="Li R."/>
            <person name="Bao Z."/>
        </authorList>
    </citation>
    <scope>NUCLEOTIDE SEQUENCE [LARGE SCALE GENOMIC DNA]</scope>
    <source>
        <strain evidence="7 8">PY_sf001</strain>
    </source>
</reference>
<dbReference type="AlphaFoldDB" id="A0A210R315"/>
<keyword evidence="3 4" id="KW-0342">GTP-binding</keyword>
<dbReference type="SMART" id="SM00178">
    <property type="entry name" value="SAR"/>
    <property type="match status" value="1"/>
</dbReference>
<dbReference type="Gene3D" id="3.40.50.300">
    <property type="entry name" value="P-loop containing nucleotide triphosphate hydrolases"/>
    <property type="match status" value="1"/>
</dbReference>
<comment type="caution">
    <text evidence="7">The sequence shown here is derived from an EMBL/GenBank/DDBJ whole genome shotgun (WGS) entry which is preliminary data.</text>
</comment>
<keyword evidence="5" id="KW-0479">Metal-binding</keyword>
<evidence type="ECO:0000256" key="1">
    <source>
        <dbReference type="ARBA" id="ARBA00010290"/>
    </source>
</evidence>
<protein>
    <submittedName>
        <fullName evidence="7">ADP-ribosylation factor 1</fullName>
    </submittedName>
</protein>
<dbReference type="GO" id="GO:0046872">
    <property type="term" value="F:metal ion binding"/>
    <property type="evidence" value="ECO:0007669"/>
    <property type="project" value="UniProtKB-KW"/>
</dbReference>
<dbReference type="GO" id="GO:0030010">
    <property type="term" value="P:establishment of cell polarity"/>
    <property type="evidence" value="ECO:0007669"/>
    <property type="project" value="UniProtKB-ARBA"/>
</dbReference>
<keyword evidence="5" id="KW-0460">Magnesium</keyword>
<evidence type="ECO:0000256" key="2">
    <source>
        <dbReference type="ARBA" id="ARBA00022741"/>
    </source>
</evidence>
<dbReference type="SMART" id="SM00175">
    <property type="entry name" value="RAB"/>
    <property type="match status" value="1"/>
</dbReference>
<dbReference type="SUPFAM" id="SSF52540">
    <property type="entry name" value="P-loop containing nucleoside triphosphate hydrolases"/>
    <property type="match status" value="1"/>
</dbReference>
<feature type="binding site" evidence="5">
    <location>
        <position position="34"/>
    </location>
    <ligand>
        <name>Mg(2+)</name>
        <dbReference type="ChEBI" id="CHEBI:18420"/>
    </ligand>
</feature>
<evidence type="ECO:0000256" key="6">
    <source>
        <dbReference type="RuleBase" id="RU003925"/>
    </source>
</evidence>
<dbReference type="InterPro" id="IPR024156">
    <property type="entry name" value="Small_GTPase_ARF"/>
</dbReference>
<dbReference type="InterPro" id="IPR006689">
    <property type="entry name" value="Small_GTPase_ARF/SAR"/>
</dbReference>
<evidence type="ECO:0000313" key="8">
    <source>
        <dbReference type="Proteomes" id="UP000242188"/>
    </source>
</evidence>
<dbReference type="InterPro" id="IPR027417">
    <property type="entry name" value="P-loop_NTPase"/>
</dbReference>
<dbReference type="PRINTS" id="PR00328">
    <property type="entry name" value="SAR1GTPBP"/>
</dbReference>
<dbReference type="PANTHER" id="PTHR11711">
    <property type="entry name" value="ADP RIBOSYLATION FACTOR-RELATED"/>
    <property type="match status" value="1"/>
</dbReference>
<gene>
    <name evidence="7" type="ORF">KP79_PYT10469</name>
</gene>
<dbReference type="SMART" id="SM00177">
    <property type="entry name" value="ARF"/>
    <property type="match status" value="1"/>
</dbReference>
<feature type="binding site" evidence="5">
    <location>
        <position position="51"/>
    </location>
    <ligand>
        <name>Mg(2+)</name>
        <dbReference type="ChEBI" id="CHEBI:18420"/>
    </ligand>
</feature>
<sequence>MGLWLTKLYDALASFGEEDPSKIIMLGLDNAGKTTILYKLKLNEVVSSIPTLGFNVETVTPCKGVTFTVWDVGGQDRIRQLWKHYYSGAEGLVYVVDSSDVQRMSEAKDELFGILNSPDMSASCPVVVIANKRDMPNAMKPSEIIDSMDLRSMRNRKWHVQSACAPTGEGIYEAVTELGRLVREYKRQQR</sequence>
<feature type="binding site" evidence="4">
    <location>
        <position position="74"/>
    </location>
    <ligand>
        <name>GTP</name>
        <dbReference type="ChEBI" id="CHEBI:37565"/>
    </ligand>
</feature>
<name>A0A210R315_MIZYE</name>
<dbReference type="FunFam" id="3.40.50.300:FF:000412">
    <property type="entry name" value="ADP-ribosylation factor 1"/>
    <property type="match status" value="1"/>
</dbReference>
<evidence type="ECO:0000313" key="7">
    <source>
        <dbReference type="EMBL" id="OWF55418.1"/>
    </source>
</evidence>
<feature type="binding site" evidence="4">
    <location>
        <begin position="131"/>
        <end position="134"/>
    </location>
    <ligand>
        <name>GTP</name>
        <dbReference type="ChEBI" id="CHEBI:37565"/>
    </ligand>
</feature>
<dbReference type="PROSITE" id="PS51417">
    <property type="entry name" value="ARF"/>
    <property type="match status" value="1"/>
</dbReference>
<dbReference type="STRING" id="6573.A0A210R315"/>
<dbReference type="NCBIfam" id="TIGR00231">
    <property type="entry name" value="small_GTP"/>
    <property type="match status" value="1"/>
</dbReference>
<dbReference type="GO" id="GO:0005525">
    <property type="term" value="F:GTP binding"/>
    <property type="evidence" value="ECO:0007669"/>
    <property type="project" value="UniProtKB-KW"/>
</dbReference>
<dbReference type="GO" id="GO:0003924">
    <property type="term" value="F:GTPase activity"/>
    <property type="evidence" value="ECO:0007669"/>
    <property type="project" value="InterPro"/>
</dbReference>
<comment type="similarity">
    <text evidence="1 6">Belongs to the small GTPase superfamily. Arf family.</text>
</comment>